<dbReference type="InterPro" id="IPR039481">
    <property type="entry name" value="EXOC2/Sec5_N_dom"/>
</dbReference>
<evidence type="ECO:0000259" key="6">
    <source>
        <dbReference type="Pfam" id="PF15469"/>
    </source>
</evidence>
<evidence type="ECO:0000256" key="5">
    <source>
        <dbReference type="SAM" id="MobiDB-lite"/>
    </source>
</evidence>
<dbReference type="InterPro" id="IPR029175">
    <property type="entry name" value="EXOC2/Sec5"/>
</dbReference>
<organism evidence="7 8">
    <name type="scientific">Apatococcus lobatus</name>
    <dbReference type="NCBI Taxonomy" id="904363"/>
    <lineage>
        <taxon>Eukaryota</taxon>
        <taxon>Viridiplantae</taxon>
        <taxon>Chlorophyta</taxon>
        <taxon>core chlorophytes</taxon>
        <taxon>Trebouxiophyceae</taxon>
        <taxon>Chlorellales</taxon>
        <taxon>Chlorellaceae</taxon>
        <taxon>Apatococcus</taxon>
    </lineage>
</organism>
<dbReference type="GO" id="GO:0006893">
    <property type="term" value="P:Golgi to plasma membrane transport"/>
    <property type="evidence" value="ECO:0007669"/>
    <property type="project" value="UniProtKB-UniRule"/>
</dbReference>
<reference evidence="7 8" key="1">
    <citation type="journal article" date="2024" name="Nat. Commun.">
        <title>Phylogenomics reveals the evolutionary origins of lichenization in chlorophyte algae.</title>
        <authorList>
            <person name="Puginier C."/>
            <person name="Libourel C."/>
            <person name="Otte J."/>
            <person name="Skaloud P."/>
            <person name="Haon M."/>
            <person name="Grisel S."/>
            <person name="Petersen M."/>
            <person name="Berrin J.G."/>
            <person name="Delaux P.M."/>
            <person name="Dal Grande F."/>
            <person name="Keller J."/>
        </authorList>
    </citation>
    <scope>NUCLEOTIDE SEQUENCE [LARGE SCALE GENOMIC DNA]</scope>
    <source>
        <strain evidence="7 8">SAG 2145</strain>
    </source>
</reference>
<keyword evidence="3 4" id="KW-0268">Exocytosis</keyword>
<dbReference type="PANTHER" id="PTHR13043">
    <property type="entry name" value="EXOCYST COMPLEX COMPONENT SEC5"/>
    <property type="match status" value="1"/>
</dbReference>
<evidence type="ECO:0000256" key="2">
    <source>
        <dbReference type="ARBA" id="ARBA00022448"/>
    </source>
</evidence>
<feature type="region of interest" description="Disordered" evidence="5">
    <location>
        <begin position="120"/>
        <end position="150"/>
    </location>
</feature>
<feature type="region of interest" description="Disordered" evidence="5">
    <location>
        <begin position="1"/>
        <end position="27"/>
    </location>
</feature>
<dbReference type="EMBL" id="JALJOS010000001">
    <property type="protein sequence ID" value="KAK9844741.1"/>
    <property type="molecule type" value="Genomic_DNA"/>
</dbReference>
<proteinExistence type="inferred from homology"/>
<evidence type="ECO:0000313" key="8">
    <source>
        <dbReference type="Proteomes" id="UP001438707"/>
    </source>
</evidence>
<name>A0AAW1SEZ0_9CHLO</name>
<comment type="function">
    <text evidence="4">Component of the exocyst complex involved in the docking of exocytic vesicles with fusion sites on the plasma membrane.</text>
</comment>
<dbReference type="Pfam" id="PF15469">
    <property type="entry name" value="Sec5"/>
    <property type="match status" value="1"/>
</dbReference>
<feature type="compositionally biased region" description="Basic and acidic residues" evidence="5">
    <location>
        <begin position="138"/>
        <end position="148"/>
    </location>
</feature>
<protein>
    <recommendedName>
        <fullName evidence="4">Exocyst complex component SEC5</fullName>
    </recommendedName>
</protein>
<evidence type="ECO:0000256" key="4">
    <source>
        <dbReference type="RuleBase" id="RU365069"/>
    </source>
</evidence>
<feature type="domain" description="Exocyst complex component EXOC2/Sec5 N-terminal" evidence="6">
    <location>
        <begin position="156"/>
        <end position="903"/>
    </location>
</feature>
<comment type="subunit">
    <text evidence="4">Component of the exocyst complex.</text>
</comment>
<evidence type="ECO:0000256" key="1">
    <source>
        <dbReference type="ARBA" id="ARBA00010578"/>
    </source>
</evidence>
<gene>
    <name evidence="7" type="ORF">WJX74_006229</name>
</gene>
<accession>A0AAW1SEZ0</accession>
<dbReference type="GO" id="GO:0006887">
    <property type="term" value="P:exocytosis"/>
    <property type="evidence" value="ECO:0007669"/>
    <property type="project" value="UniProtKB-KW"/>
</dbReference>
<comment type="similarity">
    <text evidence="1 4">Belongs to the SEC5 family.</text>
</comment>
<dbReference type="Proteomes" id="UP001438707">
    <property type="component" value="Unassembled WGS sequence"/>
</dbReference>
<dbReference type="AlphaFoldDB" id="A0AAW1SEZ0"/>
<comment type="caution">
    <text evidence="7">The sequence shown here is derived from an EMBL/GenBank/DDBJ whole genome shotgun (WGS) entry which is preliminary data.</text>
</comment>
<evidence type="ECO:0000313" key="7">
    <source>
        <dbReference type="EMBL" id="KAK9844741.1"/>
    </source>
</evidence>
<dbReference type="PANTHER" id="PTHR13043:SF1">
    <property type="entry name" value="EXOCYST COMPLEX COMPONENT 2"/>
    <property type="match status" value="1"/>
</dbReference>
<evidence type="ECO:0000256" key="3">
    <source>
        <dbReference type="ARBA" id="ARBA00022483"/>
    </source>
</evidence>
<dbReference type="GO" id="GO:0015031">
    <property type="term" value="P:protein transport"/>
    <property type="evidence" value="ECO:0007669"/>
    <property type="project" value="UniProtKB-KW"/>
</dbReference>
<sequence>MLRRKKQKPQRQPSEPLPVPQLDAAEDYALELEEPELEEEPRQEPAVLFDGPAKWDEVDGDDVQRIALNISRSAVPAAENSEVASRLAMQAAALEADNLDPLGLGRIDNRQLTLASTRNGMSRPLMSRPQGGRTGANHLDEHSRHQSDIRTQPAAVAQLRTKVMPTSEKFEPEIFLGTIHGDTSLNELLSGRHNLNNEMSERTGQLKALVKENFDRFISCKNTIDDIHMRLRKAEKTETAEMSREGDDSGASTADVVETVAEVQQDARWAFASMLERASMSDRIQNVANVVKRYESLFRLPGRIQQYVAVRQFDQVTGEYRKAKQVVTSLAASSRYGVWNNLGLEIDKAMEAAAEALQVTLQNVNIDAAAASDAIKHLLNLQAVGLESIQHVDPVRMYIENQAVHIQKLMSKAEDDRQLLLKDAPSVSTSDEKAGASLEALLNQERSSTLPDDLCAPSTSDGELPADLLPTSLDAIWLRYTTRITHIIAQHLPDLWLMASEQLTSLATVSDRAKHLVDGSINLVASSLQLLLDRYRTGVHGALEQLSKTSSPSGLLLALVREVVSGCCSLQSSSAPKLVISSFQQLLEEAVSICEGRLHVRQTQVVAYLDKHEDWTVEAASNKTGQPVSRLPGLLQRVVIQGMDQLQALLTQAMRCSINLQGAVAAKSREAFFQSFIVFAVAADKLAEALTTPQSAAGSEADRPFTAAAAAPAPSTDARLLTLFSNCQHVRSSILPSLCERYGELLAADGAGSAARASLQDCSQQIQQVESRLLQAYVDVKTATLDDALQDFLPEQEPVLGAPLPSTVGAAAHELVNALAAVEAEMYQSAPSMRASVLEAMLDYILGAIASVVAEQLADVQAASLLQLLLDLIYLQRVIDPTPQQPSSSAFAAAIDTLVQRCDIIVQRNAGRDIQRWMGTSKASLPIPQRILRTVSGLASQEIKRTRMNAALLGGQMI</sequence>
<dbReference type="GO" id="GO:0000145">
    <property type="term" value="C:exocyst"/>
    <property type="evidence" value="ECO:0007669"/>
    <property type="project" value="UniProtKB-UniRule"/>
</dbReference>
<keyword evidence="8" id="KW-1185">Reference proteome</keyword>
<keyword evidence="4" id="KW-0653">Protein transport</keyword>
<keyword evidence="2 4" id="KW-0813">Transport</keyword>